<dbReference type="AlphaFoldDB" id="H5XTY9"/>
<feature type="domain" description="DUF58" evidence="2">
    <location>
        <begin position="205"/>
        <end position="249"/>
    </location>
</feature>
<dbReference type="RefSeq" id="WP_007782013.1">
    <property type="nucleotide sequence ID" value="NZ_CM001441.1"/>
</dbReference>
<evidence type="ECO:0000256" key="1">
    <source>
        <dbReference type="SAM" id="Phobius"/>
    </source>
</evidence>
<sequence length="400" mass="44182">MVKKRVEYGLLLLAATVFHIFLVDYLSFFVLAFFLALPAVSLLMTVLSVRGLRAELEIKSASLQKSVAIQKREALVLSLKVKNNTFLACRVRVKLAIRNELLQEEQTEILFITAGPSGQTVEQVLSSRYCGKLDCRISELRIYDYLGLVSFRKKTALGESLVVFVLPSVYPLTSLAGGSKIQQDTESDEFSPSKAGDDPGEIFAIREYRNGDPLTRIHWKLSGRHDHLMVKDFGLPMSEAVLLLLDLNGRPKQLDGLLDSLYSLSCFLLEHQILHEIEGYDGLQGGFARTRIAGQDDLNTALSALLSPDRLQRQPLSLTNCGSGCGYARYSQVIYLCSGITQDSMALLGERMSGSRVRILLVEEPDKLEKMAPSLAAVPGVNLTVIDPEHMGESLSSLTL</sequence>
<keyword evidence="4" id="KW-1185">Reference proteome</keyword>
<proteinExistence type="predicted"/>
<reference evidence="3 4" key="1">
    <citation type="submission" date="2011-11" db="EMBL/GenBank/DDBJ databases">
        <title>The Noncontiguous Finished genome of Desulfosporosinus youngiae DSM 17734.</title>
        <authorList>
            <consortium name="US DOE Joint Genome Institute (JGI-PGF)"/>
            <person name="Lucas S."/>
            <person name="Han J."/>
            <person name="Lapidus A."/>
            <person name="Cheng J.-F."/>
            <person name="Goodwin L."/>
            <person name="Pitluck S."/>
            <person name="Peters L."/>
            <person name="Ovchinnikova G."/>
            <person name="Lu M."/>
            <person name="Land M.L."/>
            <person name="Hauser L."/>
            <person name="Pester M."/>
            <person name="Spring S."/>
            <person name="Ollivier B."/>
            <person name="Rattei T."/>
            <person name="Klenk H.-P."/>
            <person name="Wagner M."/>
            <person name="Loy A."/>
            <person name="Woyke T.J."/>
        </authorList>
    </citation>
    <scope>NUCLEOTIDE SEQUENCE [LARGE SCALE GENOMIC DNA]</scope>
    <source>
        <strain evidence="3 4">DSM 17734</strain>
    </source>
</reference>
<dbReference type="HOGENOM" id="CLU_026152_1_0_9"/>
<accession>H5XTY9</accession>
<dbReference type="InterPro" id="IPR002881">
    <property type="entry name" value="DUF58"/>
</dbReference>
<organism evidence="3 4">
    <name type="scientific">Desulfosporosinus youngiae DSM 17734</name>
    <dbReference type="NCBI Taxonomy" id="768710"/>
    <lineage>
        <taxon>Bacteria</taxon>
        <taxon>Bacillati</taxon>
        <taxon>Bacillota</taxon>
        <taxon>Clostridia</taxon>
        <taxon>Eubacteriales</taxon>
        <taxon>Desulfitobacteriaceae</taxon>
        <taxon>Desulfosporosinus</taxon>
    </lineage>
</organism>
<dbReference type="OrthoDB" id="9778037at2"/>
<name>H5XTY9_9FIRM</name>
<dbReference type="Pfam" id="PF01882">
    <property type="entry name" value="DUF58"/>
    <property type="match status" value="1"/>
</dbReference>
<protein>
    <recommendedName>
        <fullName evidence="2">DUF58 domain-containing protein</fullName>
    </recommendedName>
</protein>
<feature type="transmembrane region" description="Helical" evidence="1">
    <location>
        <begin position="7"/>
        <end position="23"/>
    </location>
</feature>
<keyword evidence="1" id="KW-0812">Transmembrane</keyword>
<keyword evidence="1" id="KW-1133">Transmembrane helix</keyword>
<dbReference type="eggNOG" id="COG1721">
    <property type="taxonomic scope" value="Bacteria"/>
</dbReference>
<dbReference type="STRING" id="768710.DesyoDRAFT_1822"/>
<gene>
    <name evidence="3" type="ORF">DesyoDRAFT_1822</name>
</gene>
<evidence type="ECO:0000313" key="3">
    <source>
        <dbReference type="EMBL" id="EHQ88947.1"/>
    </source>
</evidence>
<evidence type="ECO:0000259" key="2">
    <source>
        <dbReference type="Pfam" id="PF01882"/>
    </source>
</evidence>
<dbReference type="EMBL" id="CM001441">
    <property type="protein sequence ID" value="EHQ88947.1"/>
    <property type="molecule type" value="Genomic_DNA"/>
</dbReference>
<keyword evidence="1" id="KW-0472">Membrane</keyword>
<evidence type="ECO:0000313" key="4">
    <source>
        <dbReference type="Proteomes" id="UP000005104"/>
    </source>
</evidence>
<dbReference type="Proteomes" id="UP000005104">
    <property type="component" value="Chromosome"/>
</dbReference>
<dbReference type="PANTHER" id="PTHR34351">
    <property type="entry name" value="SLR1927 PROTEIN-RELATED"/>
    <property type="match status" value="1"/>
</dbReference>